<dbReference type="InterPro" id="IPR010982">
    <property type="entry name" value="Lambda_DNA-bd_dom_sf"/>
</dbReference>
<dbReference type="SUPFAM" id="SSF47413">
    <property type="entry name" value="lambda repressor-like DNA-binding domains"/>
    <property type="match status" value="1"/>
</dbReference>
<dbReference type="OrthoDB" id="43195at2"/>
<dbReference type="Pfam" id="PF13377">
    <property type="entry name" value="Peripla_BP_3"/>
    <property type="match status" value="1"/>
</dbReference>
<dbReference type="GO" id="GO:0003700">
    <property type="term" value="F:DNA-binding transcription factor activity"/>
    <property type="evidence" value="ECO:0007669"/>
    <property type="project" value="TreeGrafter"/>
</dbReference>
<feature type="domain" description="HTH lacI-type" evidence="4">
    <location>
        <begin position="2"/>
        <end position="56"/>
    </location>
</feature>
<protein>
    <submittedName>
        <fullName evidence="5 6">Transcriptional regulator</fullName>
    </submittedName>
</protein>
<dbReference type="Proteomes" id="UP000254412">
    <property type="component" value="Unassembled WGS sequence"/>
</dbReference>
<dbReference type="InterPro" id="IPR000843">
    <property type="entry name" value="HTH_LacI"/>
</dbReference>
<dbReference type="CDD" id="cd01544">
    <property type="entry name" value="PBP1_GalR"/>
    <property type="match status" value="1"/>
</dbReference>
<dbReference type="PROSITE" id="PS00356">
    <property type="entry name" value="HTH_LACI_1"/>
    <property type="match status" value="1"/>
</dbReference>
<evidence type="ECO:0000313" key="5">
    <source>
        <dbReference type="EMBL" id="PTK58855.1"/>
    </source>
</evidence>
<dbReference type="RefSeq" id="WP_103372510.1">
    <property type="nucleotide sequence ID" value="NZ_BMCF01000001.1"/>
</dbReference>
<dbReference type="Proteomes" id="UP000240400">
    <property type="component" value="Unassembled WGS sequence"/>
</dbReference>
<organism evidence="5 7">
    <name type="scientific">Staphylococcus nepalensis</name>
    <dbReference type="NCBI Taxonomy" id="214473"/>
    <lineage>
        <taxon>Bacteria</taxon>
        <taxon>Bacillati</taxon>
        <taxon>Bacillota</taxon>
        <taxon>Bacilli</taxon>
        <taxon>Bacillales</taxon>
        <taxon>Staphylococcaceae</taxon>
        <taxon>Staphylococcus</taxon>
    </lineage>
</organism>
<proteinExistence type="predicted"/>
<dbReference type="PANTHER" id="PTHR30146">
    <property type="entry name" value="LACI-RELATED TRANSCRIPTIONAL REPRESSOR"/>
    <property type="match status" value="1"/>
</dbReference>
<dbReference type="AlphaFoldDB" id="A0A2T4SA57"/>
<evidence type="ECO:0000313" key="7">
    <source>
        <dbReference type="Proteomes" id="UP000240400"/>
    </source>
</evidence>
<dbReference type="PANTHER" id="PTHR30146:SF149">
    <property type="entry name" value="HTH-TYPE TRANSCRIPTIONAL REGULATOR EBGR"/>
    <property type="match status" value="1"/>
</dbReference>
<dbReference type="EMBL" id="UHDS01000001">
    <property type="protein sequence ID" value="SUM54450.1"/>
    <property type="molecule type" value="Genomic_DNA"/>
</dbReference>
<dbReference type="Gene3D" id="1.10.260.40">
    <property type="entry name" value="lambda repressor-like DNA-binding domains"/>
    <property type="match status" value="1"/>
</dbReference>
<dbReference type="SUPFAM" id="SSF53822">
    <property type="entry name" value="Periplasmic binding protein-like I"/>
    <property type="match status" value="1"/>
</dbReference>
<reference evidence="6 8" key="3">
    <citation type="submission" date="2018-06" db="EMBL/GenBank/DDBJ databases">
        <authorList>
            <consortium name="Pathogen Informatics"/>
            <person name="Doyle S."/>
        </authorList>
    </citation>
    <scope>NUCLEOTIDE SEQUENCE [LARGE SCALE GENOMIC DNA]</scope>
    <source>
        <strain evidence="6 8">NCTC13834</strain>
    </source>
</reference>
<dbReference type="InterPro" id="IPR046335">
    <property type="entry name" value="LacI/GalR-like_sensor"/>
</dbReference>
<evidence type="ECO:0000256" key="3">
    <source>
        <dbReference type="ARBA" id="ARBA00023163"/>
    </source>
</evidence>
<evidence type="ECO:0000259" key="4">
    <source>
        <dbReference type="PROSITE" id="PS50932"/>
    </source>
</evidence>
<sequence>MASIRDIAREAEVSPGTVSRVLNNDPTLSVAEKTRRRIHETAENLQYKKMERKNKSIQIITYASRAKEMSDPYYREIRLAIEAEVKRLNLSLRRTLRIDGEHDDIDITKIAKAGAIIVVGNFSSESILELQKYNHNIVVINNPNTPKSIDAVYSDLYDSMLQLLNDIDNTGLNHIVYVGGTHTIKNLEGLPTSNNTQIEDVRFKAFTEWCKKRQITSESLLNGWNKEDGVNAVKELLKTNHLPQVFIAGNDMVAIGILQQLQAEKITLPDDVKLISFNDLEIIQYAVPSISSVHIPIDEYGRIAVRMAEERINNTRQIAIHVIAEAQLKERATFKVKNKAH</sequence>
<evidence type="ECO:0000313" key="8">
    <source>
        <dbReference type="Proteomes" id="UP000254412"/>
    </source>
</evidence>
<dbReference type="Gene3D" id="3.40.50.2300">
    <property type="match status" value="2"/>
</dbReference>
<evidence type="ECO:0000313" key="6">
    <source>
        <dbReference type="EMBL" id="SUM54450.1"/>
    </source>
</evidence>
<reference evidence="5 7" key="1">
    <citation type="journal article" date="2016" name="Front. Microbiol.">
        <title>Comprehensive Phylogenetic Analysis of Bovine Non-aureus Staphylococci Species Based on Whole-Genome Sequencing.</title>
        <authorList>
            <person name="Naushad S."/>
            <person name="Barkema H.W."/>
            <person name="Luby C."/>
            <person name="Condas L.A."/>
            <person name="Nobrega D.B."/>
            <person name="Carson D.A."/>
            <person name="De Buck J."/>
        </authorList>
    </citation>
    <scope>NUCLEOTIDE SEQUENCE [LARGE SCALE GENOMIC DNA]</scope>
    <source>
        <strain evidence="5 7">SNUC 4337</strain>
    </source>
</reference>
<dbReference type="CDD" id="cd01392">
    <property type="entry name" value="HTH_LacI"/>
    <property type="match status" value="1"/>
</dbReference>
<name>A0A2T4SA57_9STAP</name>
<dbReference type="SMART" id="SM00354">
    <property type="entry name" value="HTH_LACI"/>
    <property type="match status" value="1"/>
</dbReference>
<keyword evidence="3" id="KW-0804">Transcription</keyword>
<dbReference type="GO" id="GO:0000976">
    <property type="term" value="F:transcription cis-regulatory region binding"/>
    <property type="evidence" value="ECO:0007669"/>
    <property type="project" value="TreeGrafter"/>
</dbReference>
<dbReference type="PROSITE" id="PS50932">
    <property type="entry name" value="HTH_LACI_2"/>
    <property type="match status" value="1"/>
</dbReference>
<dbReference type="InterPro" id="IPR028082">
    <property type="entry name" value="Peripla_BP_I"/>
</dbReference>
<dbReference type="Pfam" id="PF00356">
    <property type="entry name" value="LacI"/>
    <property type="match status" value="1"/>
</dbReference>
<evidence type="ECO:0000256" key="2">
    <source>
        <dbReference type="ARBA" id="ARBA00023125"/>
    </source>
</evidence>
<evidence type="ECO:0000256" key="1">
    <source>
        <dbReference type="ARBA" id="ARBA00023015"/>
    </source>
</evidence>
<accession>A0A2T4SA57</accession>
<gene>
    <name evidence="6" type="primary">ccpA_2</name>
    <name evidence="5" type="ORF">BUZ61_07800</name>
    <name evidence="6" type="ORF">NCTC13834_00737</name>
</gene>
<keyword evidence="1" id="KW-0805">Transcription regulation</keyword>
<keyword evidence="2" id="KW-0238">DNA-binding</keyword>
<reference evidence="5" key="2">
    <citation type="submission" date="2018-03" db="EMBL/GenBank/DDBJ databases">
        <authorList>
            <person name="Keele B.F."/>
        </authorList>
    </citation>
    <scope>NUCLEOTIDE SEQUENCE</scope>
    <source>
        <strain evidence="5">SNUC 4337</strain>
    </source>
</reference>
<dbReference type="EMBL" id="PZHR01000035">
    <property type="protein sequence ID" value="PTK58855.1"/>
    <property type="molecule type" value="Genomic_DNA"/>
</dbReference>